<dbReference type="PANTHER" id="PTHR30034">
    <property type="entry name" value="FLAGELLAR MOTOR SWITCH PROTEIN FLIM"/>
    <property type="match status" value="1"/>
</dbReference>
<dbReference type="AlphaFoldDB" id="A0A3P3FQ60"/>
<comment type="similarity">
    <text evidence="1">Belongs to the FliN/MopA/SpaO family.</text>
</comment>
<organism evidence="3 4">
    <name type="scientific">Mesorhizobium tamadayense</name>
    <dbReference type="NCBI Taxonomy" id="425306"/>
    <lineage>
        <taxon>Bacteria</taxon>
        <taxon>Pseudomonadati</taxon>
        <taxon>Pseudomonadota</taxon>
        <taxon>Alphaproteobacteria</taxon>
        <taxon>Hyphomicrobiales</taxon>
        <taxon>Phyllobacteriaceae</taxon>
        <taxon>Mesorhizobium</taxon>
    </lineage>
</organism>
<dbReference type="GO" id="GO:0003774">
    <property type="term" value="F:cytoskeletal motor activity"/>
    <property type="evidence" value="ECO:0007669"/>
    <property type="project" value="InterPro"/>
</dbReference>
<proteinExistence type="inferred from homology"/>
<evidence type="ECO:0000256" key="1">
    <source>
        <dbReference type="ARBA" id="ARBA00009226"/>
    </source>
</evidence>
<dbReference type="NCBIfam" id="TIGR02551">
    <property type="entry name" value="SpaO_YscQ"/>
    <property type="match status" value="1"/>
</dbReference>
<dbReference type="PRINTS" id="PR00956">
    <property type="entry name" value="FLGMOTORFLIN"/>
</dbReference>
<dbReference type="GO" id="GO:0030254">
    <property type="term" value="P:protein secretion by the type III secretion system"/>
    <property type="evidence" value="ECO:0007669"/>
    <property type="project" value="InterPro"/>
</dbReference>
<accession>A0A3P3FQ60</accession>
<dbReference type="InterPro" id="IPR001543">
    <property type="entry name" value="FliN-like_C"/>
</dbReference>
<keyword evidence="4" id="KW-1185">Reference proteome</keyword>
<evidence type="ECO:0000313" key="3">
    <source>
        <dbReference type="EMBL" id="RRI00722.1"/>
    </source>
</evidence>
<name>A0A3P3FQ60_9HYPH</name>
<comment type="caution">
    <text evidence="3">The sequence shown here is derived from an EMBL/GenBank/DDBJ whole genome shotgun (WGS) entry which is preliminary data.</text>
</comment>
<dbReference type="EMBL" id="RQXT01000019">
    <property type="protein sequence ID" value="RRI00722.1"/>
    <property type="molecule type" value="Genomic_DNA"/>
</dbReference>
<gene>
    <name evidence="3" type="ORF">EH240_17055</name>
</gene>
<dbReference type="Gene3D" id="2.30.330.10">
    <property type="entry name" value="SpoA-like"/>
    <property type="match status" value="1"/>
</dbReference>
<feature type="domain" description="Flagellar motor switch protein FliN-like C-terminal" evidence="2">
    <location>
        <begin position="303"/>
        <end position="371"/>
    </location>
</feature>
<evidence type="ECO:0000313" key="4">
    <source>
        <dbReference type="Proteomes" id="UP000273786"/>
    </source>
</evidence>
<protein>
    <submittedName>
        <fullName evidence="3">YscQ/HrcQ family type III secretion apparatus protein</fullName>
    </submittedName>
</protein>
<dbReference type="RefSeq" id="WP_125000157.1">
    <property type="nucleotide sequence ID" value="NZ_RQXT01000019.1"/>
</dbReference>
<sequence length="375" mass="40164">MTVNMDVMPRTFASAKTKARVKPAKRAATRSSVSERLKLETVASVDVGALNAFYRRRAPAEITIAGKAMAIAAVWPAPNPEDRRLWTIAFTVGDAEGKLRLPLSVVERGFARADDLLDMKRLAPAHAALLLESSFEDDLEWIEGKLGEGIAITSVAPGNALPGETPFAFVLTGKDETTDCVLSTNDAGLVVRIGRLLDELVKARPPIPAEFPLPVCLQRGALKITLGELQSLQPDDVVLFRDAEEERMAALIIGERLYAPVALTAAGPQLLAAPTAIAGSNWEWIMNQNKPPPAGQTLEESTLDELPVALAFEIGRTAMPLGEVRQLAPGAVVALADVTDATVDIIANGKRVGRGEIVRIGESLGVRIVRMFDDA</sequence>
<dbReference type="GO" id="GO:0071978">
    <property type="term" value="P:bacterial-type flagellum-dependent swarming motility"/>
    <property type="evidence" value="ECO:0007669"/>
    <property type="project" value="TreeGrafter"/>
</dbReference>
<dbReference type="InterPro" id="IPR001172">
    <property type="entry name" value="FliN_T3SS_HrcQb"/>
</dbReference>
<dbReference type="GO" id="GO:0009425">
    <property type="term" value="C:bacterial-type flagellum basal body"/>
    <property type="evidence" value="ECO:0007669"/>
    <property type="project" value="InterPro"/>
</dbReference>
<dbReference type="GO" id="GO:0050918">
    <property type="term" value="P:positive chemotaxis"/>
    <property type="evidence" value="ECO:0007669"/>
    <property type="project" value="TreeGrafter"/>
</dbReference>
<reference evidence="3 4" key="1">
    <citation type="submission" date="2018-11" db="EMBL/GenBank/DDBJ databases">
        <title>the genome of Mesorhizobium tamadayense DSM 28320.</title>
        <authorList>
            <person name="Gao J."/>
        </authorList>
    </citation>
    <scope>NUCLEOTIDE SEQUENCE [LARGE SCALE GENOMIC DNA]</scope>
    <source>
        <strain evidence="3 4">DSM 28320</strain>
    </source>
</reference>
<dbReference type="InterPro" id="IPR036429">
    <property type="entry name" value="SpoA-like_sf"/>
</dbReference>
<evidence type="ECO:0000259" key="2">
    <source>
        <dbReference type="Pfam" id="PF01052"/>
    </source>
</evidence>
<dbReference type="PANTHER" id="PTHR30034:SF6">
    <property type="entry name" value="YOP PROTEINS TRANSLOCATION PROTEIN Q"/>
    <property type="match status" value="1"/>
</dbReference>
<dbReference type="OrthoDB" id="9801534at2"/>
<dbReference type="Proteomes" id="UP000273786">
    <property type="component" value="Unassembled WGS sequence"/>
</dbReference>
<dbReference type="Pfam" id="PF01052">
    <property type="entry name" value="FliMN_C"/>
    <property type="match status" value="1"/>
</dbReference>
<dbReference type="InterPro" id="IPR013385">
    <property type="entry name" value="T3SS_SpaO/YscQ/SpaO"/>
</dbReference>
<dbReference type="SUPFAM" id="SSF101801">
    <property type="entry name" value="Surface presentation of antigens (SPOA)"/>
    <property type="match status" value="1"/>
</dbReference>